<proteinExistence type="predicted"/>
<accession>A0A2D4I5A1</accession>
<name>A0A2D4I5A1_MICLE</name>
<organism evidence="1">
    <name type="scientific">Micrurus lemniscatus lemniscatus</name>
    <dbReference type="NCBI Taxonomy" id="129467"/>
    <lineage>
        <taxon>Eukaryota</taxon>
        <taxon>Metazoa</taxon>
        <taxon>Chordata</taxon>
        <taxon>Craniata</taxon>
        <taxon>Vertebrata</taxon>
        <taxon>Euteleostomi</taxon>
        <taxon>Lepidosauria</taxon>
        <taxon>Squamata</taxon>
        <taxon>Bifurcata</taxon>
        <taxon>Unidentata</taxon>
        <taxon>Episquamata</taxon>
        <taxon>Toxicofera</taxon>
        <taxon>Serpentes</taxon>
        <taxon>Colubroidea</taxon>
        <taxon>Elapidae</taxon>
        <taxon>Elapinae</taxon>
        <taxon>Micrurus</taxon>
    </lineage>
</organism>
<dbReference type="AlphaFoldDB" id="A0A2D4I5A1"/>
<reference evidence="1" key="2">
    <citation type="submission" date="2017-11" db="EMBL/GenBank/DDBJ databases">
        <title>Coralsnake Venomics: Analyses of Venom Gland Transcriptomes and Proteomes of Six Brazilian Taxa.</title>
        <authorList>
            <person name="Aird S.D."/>
            <person name="Jorge da Silva N."/>
            <person name="Qiu L."/>
            <person name="Villar-Briones A."/>
            <person name="Aparecida-Saddi V."/>
            <person name="Campos-Telles M.P."/>
            <person name="Grau M."/>
            <person name="Mikheyev A.S."/>
        </authorList>
    </citation>
    <scope>NUCLEOTIDE SEQUENCE</scope>
    <source>
        <tissue evidence="1">Venom_gland</tissue>
    </source>
</reference>
<dbReference type="EMBL" id="IACK01077353">
    <property type="protein sequence ID" value="LAA79365.1"/>
    <property type="molecule type" value="Transcribed_RNA"/>
</dbReference>
<reference evidence="1" key="1">
    <citation type="submission" date="2017-07" db="EMBL/GenBank/DDBJ databases">
        <authorList>
            <person name="Mikheyev A."/>
            <person name="Grau M."/>
        </authorList>
    </citation>
    <scope>NUCLEOTIDE SEQUENCE</scope>
    <source>
        <tissue evidence="1">Venom_gland</tissue>
    </source>
</reference>
<sequence length="99" mass="10933">MVHEAPLLSSLPLQGNFDPVGSPTAVAGWISWDSAEPTNFQAVLAVTSTRRDQTDQIVCFKQGNLGPSRKHHSLSMLWNPGLSVFLKHVHSYPIKNQLK</sequence>
<evidence type="ECO:0000313" key="1">
    <source>
        <dbReference type="EMBL" id="LAA79365.1"/>
    </source>
</evidence>
<protein>
    <submittedName>
        <fullName evidence="1">Uncharacterized protein</fullName>
    </submittedName>
</protein>